<comment type="caution">
    <text evidence="1">The sequence shown here is derived from an EMBL/GenBank/DDBJ whole genome shotgun (WGS) entry which is preliminary data.</text>
</comment>
<dbReference type="EMBL" id="MU394314">
    <property type="protein sequence ID" value="KAI6086606.1"/>
    <property type="molecule type" value="Genomic_DNA"/>
</dbReference>
<organism evidence="1 2">
    <name type="scientific">Hypoxylon rubiginosum</name>
    <dbReference type="NCBI Taxonomy" id="110542"/>
    <lineage>
        <taxon>Eukaryota</taxon>
        <taxon>Fungi</taxon>
        <taxon>Dikarya</taxon>
        <taxon>Ascomycota</taxon>
        <taxon>Pezizomycotina</taxon>
        <taxon>Sordariomycetes</taxon>
        <taxon>Xylariomycetidae</taxon>
        <taxon>Xylariales</taxon>
        <taxon>Hypoxylaceae</taxon>
        <taxon>Hypoxylon</taxon>
    </lineage>
</organism>
<dbReference type="Proteomes" id="UP001497680">
    <property type="component" value="Unassembled WGS sequence"/>
</dbReference>
<protein>
    <submittedName>
        <fullName evidence="1">Aldo/keto reductase</fullName>
    </submittedName>
</protein>
<keyword evidence="2" id="KW-1185">Reference proteome</keyword>
<name>A0ACC0D1P7_9PEZI</name>
<evidence type="ECO:0000313" key="2">
    <source>
        <dbReference type="Proteomes" id="UP001497680"/>
    </source>
</evidence>
<sequence>MNSMGSTFQPAATTTGTAPKVTGSIPTLKLSDGNEIPMLAFGLGTALYNGESEQVINAALTAIKAGFTHLDGAEVYGNEKDLGIAIKRSGVPRSQLFVTTKVWTVSTNVKAAFEGSLERLGLDYVDLYLVHWPQVADTPAKLQQVWAEVEEIHASGRAKSIGVSNFLQEHLETIFKTARAKPVINQVEFHPYLQHGGLVDFHRQHGIATAAYAPLTAITKAQQGPVDDIYISLARKYGVTMSDIALRWVIDQGIVAVTTSNNEQRLQGYLTKLPNFKLTPAEIQEISSLGNQKHYRGFFNDIYGPNDRR</sequence>
<proteinExistence type="predicted"/>
<reference evidence="1 2" key="1">
    <citation type="journal article" date="2022" name="New Phytol.">
        <title>Ecological generalism drives hyperdiversity of secondary metabolite gene clusters in xylarialean endophytes.</title>
        <authorList>
            <person name="Franco M.E.E."/>
            <person name="Wisecaver J.H."/>
            <person name="Arnold A.E."/>
            <person name="Ju Y.M."/>
            <person name="Slot J.C."/>
            <person name="Ahrendt S."/>
            <person name="Moore L.P."/>
            <person name="Eastman K.E."/>
            <person name="Scott K."/>
            <person name="Konkel Z."/>
            <person name="Mondo S.J."/>
            <person name="Kuo A."/>
            <person name="Hayes R.D."/>
            <person name="Haridas S."/>
            <person name="Andreopoulos B."/>
            <person name="Riley R."/>
            <person name="LaButti K."/>
            <person name="Pangilinan J."/>
            <person name="Lipzen A."/>
            <person name="Amirebrahimi M."/>
            <person name="Yan J."/>
            <person name="Adam C."/>
            <person name="Keymanesh K."/>
            <person name="Ng V."/>
            <person name="Louie K."/>
            <person name="Northen T."/>
            <person name="Drula E."/>
            <person name="Henrissat B."/>
            <person name="Hsieh H.M."/>
            <person name="Youens-Clark K."/>
            <person name="Lutzoni F."/>
            <person name="Miadlikowska J."/>
            <person name="Eastwood D.C."/>
            <person name="Hamelin R.C."/>
            <person name="Grigoriev I.V."/>
            <person name="U'Ren J.M."/>
        </authorList>
    </citation>
    <scope>NUCLEOTIDE SEQUENCE [LARGE SCALE GENOMIC DNA]</scope>
    <source>
        <strain evidence="1 2">ER1909</strain>
    </source>
</reference>
<gene>
    <name evidence="1" type="ORF">F4821DRAFT_238147</name>
</gene>
<evidence type="ECO:0000313" key="1">
    <source>
        <dbReference type="EMBL" id="KAI6086606.1"/>
    </source>
</evidence>
<accession>A0ACC0D1P7</accession>